<evidence type="ECO:0000259" key="1">
    <source>
        <dbReference type="PROSITE" id="PS51459"/>
    </source>
</evidence>
<reference evidence="2 3" key="1">
    <citation type="submission" date="2024-04" db="EMBL/GenBank/DDBJ databases">
        <title>Isolation of an actinomycete strain from pig manure.</title>
        <authorList>
            <person name="Gong T."/>
            <person name="Yu Z."/>
            <person name="An M."/>
            <person name="Wei C."/>
            <person name="Yang W."/>
            <person name="Liu L."/>
        </authorList>
    </citation>
    <scope>NUCLEOTIDE SEQUENCE [LARGE SCALE GENOMIC DNA]</scope>
    <source>
        <strain evidence="2 3">ZF39</strain>
    </source>
</reference>
<dbReference type="SUPFAM" id="SSF140931">
    <property type="entry name" value="Fic-like"/>
    <property type="match status" value="1"/>
</dbReference>
<dbReference type="Pfam" id="PF02661">
    <property type="entry name" value="Fic"/>
    <property type="match status" value="1"/>
</dbReference>
<feature type="domain" description="Fido" evidence="1">
    <location>
        <begin position="130"/>
        <end position="276"/>
    </location>
</feature>
<dbReference type="InterPro" id="IPR036597">
    <property type="entry name" value="Fido-like_dom_sf"/>
</dbReference>
<dbReference type="InterPro" id="IPR003812">
    <property type="entry name" value="Fido"/>
</dbReference>
<evidence type="ECO:0000313" key="2">
    <source>
        <dbReference type="EMBL" id="XAN05924.1"/>
    </source>
</evidence>
<dbReference type="PROSITE" id="PS51459">
    <property type="entry name" value="FIDO"/>
    <property type="match status" value="1"/>
</dbReference>
<proteinExistence type="predicted"/>
<keyword evidence="3" id="KW-1185">Reference proteome</keyword>
<dbReference type="PANTHER" id="PTHR13504">
    <property type="entry name" value="FIDO DOMAIN-CONTAINING PROTEIN DDB_G0283145"/>
    <property type="match status" value="1"/>
</dbReference>
<dbReference type="Proteomes" id="UP001442841">
    <property type="component" value="Chromosome"/>
</dbReference>
<dbReference type="PANTHER" id="PTHR13504:SF38">
    <property type="entry name" value="FIDO DOMAIN-CONTAINING PROTEIN"/>
    <property type="match status" value="1"/>
</dbReference>
<dbReference type="RefSeq" id="WP_425307358.1">
    <property type="nucleotide sequence ID" value="NZ_CP154795.1"/>
</dbReference>
<dbReference type="EMBL" id="CP154795">
    <property type="protein sequence ID" value="XAN05924.1"/>
    <property type="molecule type" value="Genomic_DNA"/>
</dbReference>
<accession>A0ABZ3FIT8</accession>
<organism evidence="2 3">
    <name type="scientific">Ammonicoccus fulvus</name>
    <dbReference type="NCBI Taxonomy" id="3138240"/>
    <lineage>
        <taxon>Bacteria</taxon>
        <taxon>Bacillati</taxon>
        <taxon>Actinomycetota</taxon>
        <taxon>Actinomycetes</taxon>
        <taxon>Propionibacteriales</taxon>
        <taxon>Propionibacteriaceae</taxon>
        <taxon>Ammonicoccus</taxon>
    </lineage>
</organism>
<dbReference type="Gene3D" id="1.10.3290.10">
    <property type="entry name" value="Fido-like domain"/>
    <property type="match status" value="1"/>
</dbReference>
<gene>
    <name evidence="2" type="ORF">AADG42_00900</name>
</gene>
<dbReference type="InterPro" id="IPR040198">
    <property type="entry name" value="Fido_containing"/>
</dbReference>
<sequence length="388" mass="42018">MSPWPPVDHEVLEWRDSWRTYRAALPASISGLEVTEHLSAAVVADAAKAQQEITEFDRRLTERFGPGELGTVATVLMRTESASSSQIEHITASARQLALADIGESRSVNARLVASNVHAMQTAIALSASMDLAAILSMHQALMAETDITPGLRQEQVWIGTSGSSPVGADFVPPHHDRLRPALADLIAYTKEPATLPLAMAAIAHAQFETIHPFVDGNGRVGRALVHALLRRDRVAEHLTVPVSAGLLADTRAYIQALTAFRAGDPSPIVTRFAEAARHAVAIGDELLERLAAVELDWRERLTARTDSAAWPLSRALLAHPAVTSSLVMERQEVSRPAAMNAITALVEAGVLVKVSTGRRNQVWVASEVTAVYDRVAEMIGRRRSYDL</sequence>
<name>A0ABZ3FIT8_9ACTN</name>
<evidence type="ECO:0000313" key="3">
    <source>
        <dbReference type="Proteomes" id="UP001442841"/>
    </source>
</evidence>
<protein>
    <submittedName>
        <fullName evidence="2">Fic family protein</fullName>
    </submittedName>
</protein>